<dbReference type="SUPFAM" id="SSF50630">
    <property type="entry name" value="Acid proteases"/>
    <property type="match status" value="1"/>
</dbReference>
<dbReference type="EMBL" id="WIPH01000017">
    <property type="protein sequence ID" value="MQR99310.1"/>
    <property type="molecule type" value="Genomic_DNA"/>
</dbReference>
<proteinExistence type="predicted"/>
<name>A0A7X1VQ99_9PROT</name>
<gene>
    <name evidence="1" type="ORF">GFJ39_08900</name>
</gene>
<evidence type="ECO:0000313" key="1">
    <source>
        <dbReference type="EMBL" id="MQR99310.1"/>
    </source>
</evidence>
<protein>
    <submittedName>
        <fullName evidence="1">Uncharacterized protein</fullName>
    </submittedName>
</protein>
<evidence type="ECO:0000313" key="2">
    <source>
        <dbReference type="Proteomes" id="UP000432209"/>
    </source>
</evidence>
<sequence length="301" mass="33445">MTTYTDAYADNCIIHTLGPVNMLGSGVPIIIEAKLNNKEVGFIINTTLPKSVIYRNYENDRDVHVEHATDSIFGLGGFSNEKKIWAWKLRIGTAEVEKAQFEEADEKDESIGPVPIVGEIGNDILSLYDLDINIPKKIISFYQTEGCGSAPPMWKGKIWAVPTSYRTPPLSGRLVSSVEDNIIQSGYNGNKIKIEMKIGGIKSTGVLDTSSANTSVSDKYKPNQYNVFRSYKYYKNGIVTSGRNKFIADLSIGPLEMLGETIYLDNSYDHENVIGADFLKYMEVWIPAEGGEIYITNIVSK</sequence>
<reference evidence="1 2" key="1">
    <citation type="submission" date="2019-10" db="EMBL/GenBank/DDBJ databases">
        <title>Gluconobacter aidae sp. nov., a novel species of acetic acid bacteria isolated in Thailand.</title>
        <authorList>
            <person name="Yukphan P."/>
            <person name="Charoenyingcharoen P."/>
            <person name="Malimas S."/>
            <person name="Muramatsu Y."/>
            <person name="Nakagawa Y."/>
            <person name="Tanasupawat S."/>
            <person name="Yamada Y."/>
        </authorList>
    </citation>
    <scope>NUCLEOTIDE SEQUENCE [LARGE SCALE GENOMIC DNA]</scope>
    <source>
        <strain evidence="1 2">AC10</strain>
    </source>
</reference>
<dbReference type="Proteomes" id="UP000432209">
    <property type="component" value="Unassembled WGS sequence"/>
</dbReference>
<dbReference type="InterPro" id="IPR021109">
    <property type="entry name" value="Peptidase_aspartic_dom_sf"/>
</dbReference>
<organism evidence="1 2">
    <name type="scientific">Gluconobacter aidae</name>
    <dbReference type="NCBI Taxonomy" id="2662454"/>
    <lineage>
        <taxon>Bacteria</taxon>
        <taxon>Pseudomonadati</taxon>
        <taxon>Pseudomonadota</taxon>
        <taxon>Alphaproteobacteria</taxon>
        <taxon>Acetobacterales</taxon>
        <taxon>Acetobacteraceae</taxon>
        <taxon>Gluconobacter</taxon>
    </lineage>
</organism>
<accession>A0A7X1VQ99</accession>
<comment type="caution">
    <text evidence="1">The sequence shown here is derived from an EMBL/GenBank/DDBJ whole genome shotgun (WGS) entry which is preliminary data.</text>
</comment>
<dbReference type="AlphaFoldDB" id="A0A7X1VQ99"/>
<dbReference type="RefSeq" id="WP_153430986.1">
    <property type="nucleotide sequence ID" value="NZ_WIPH01000017.1"/>
</dbReference>
<keyword evidence="2" id="KW-1185">Reference proteome</keyword>